<dbReference type="AlphaFoldDB" id="A0AAV1TGY9"/>
<dbReference type="GO" id="GO:0003676">
    <property type="term" value="F:nucleic acid binding"/>
    <property type="evidence" value="ECO:0007669"/>
    <property type="project" value="InterPro"/>
</dbReference>
<evidence type="ECO:0000313" key="6">
    <source>
        <dbReference type="Proteomes" id="UP001162060"/>
    </source>
</evidence>
<dbReference type="EMBL" id="CAKLBY020000053">
    <property type="protein sequence ID" value="CAK7920854.1"/>
    <property type="molecule type" value="Genomic_DNA"/>
</dbReference>
<dbReference type="PROSITE" id="PS50994">
    <property type="entry name" value="INTEGRASE"/>
    <property type="match status" value="1"/>
</dbReference>
<dbReference type="Proteomes" id="UP001162060">
    <property type="component" value="Unassembled WGS sequence"/>
</dbReference>
<reference evidence="5" key="1">
    <citation type="submission" date="2024-01" db="EMBL/GenBank/DDBJ databases">
        <authorList>
            <person name="Webb A."/>
        </authorList>
    </citation>
    <scope>NUCLEOTIDE SEQUENCE</scope>
    <source>
        <strain evidence="5">Pm1</strain>
    </source>
</reference>
<dbReference type="SUPFAM" id="SSF56672">
    <property type="entry name" value="DNA/RNA polymerases"/>
    <property type="match status" value="1"/>
</dbReference>
<organism evidence="5 6">
    <name type="scientific">Peronospora matthiolae</name>
    <dbReference type="NCBI Taxonomy" id="2874970"/>
    <lineage>
        <taxon>Eukaryota</taxon>
        <taxon>Sar</taxon>
        <taxon>Stramenopiles</taxon>
        <taxon>Oomycota</taxon>
        <taxon>Peronosporomycetes</taxon>
        <taxon>Peronosporales</taxon>
        <taxon>Peronosporaceae</taxon>
        <taxon>Peronospora</taxon>
    </lineage>
</organism>
<feature type="region of interest" description="Disordered" evidence="3">
    <location>
        <begin position="244"/>
        <end position="263"/>
    </location>
</feature>
<evidence type="ECO:0000313" key="5">
    <source>
        <dbReference type="EMBL" id="CAK7920854.1"/>
    </source>
</evidence>
<name>A0AAV1TGY9_9STRA</name>
<dbReference type="GO" id="GO:0046872">
    <property type="term" value="F:metal ion binding"/>
    <property type="evidence" value="ECO:0007669"/>
    <property type="project" value="UniProtKB-KW"/>
</dbReference>
<feature type="domain" description="Integrase catalytic" evidence="4">
    <location>
        <begin position="1"/>
        <end position="152"/>
    </location>
</feature>
<dbReference type="InterPro" id="IPR039537">
    <property type="entry name" value="Retrotran_Ty1/copia-like"/>
</dbReference>
<dbReference type="Pfam" id="PF07727">
    <property type="entry name" value="RVT_2"/>
    <property type="match status" value="1"/>
</dbReference>
<protein>
    <recommendedName>
        <fullName evidence="4">Integrase catalytic domain-containing protein</fullName>
    </recommendedName>
</protein>
<dbReference type="GO" id="GO:0016787">
    <property type="term" value="F:hydrolase activity"/>
    <property type="evidence" value="ECO:0007669"/>
    <property type="project" value="UniProtKB-KW"/>
</dbReference>
<gene>
    <name evidence="5" type="ORF">PM001_LOCUS6864</name>
</gene>
<dbReference type="InterPro" id="IPR013103">
    <property type="entry name" value="RVT_2"/>
</dbReference>
<dbReference type="PANTHER" id="PTHR42648:SF28">
    <property type="entry name" value="TRANSPOSON-ENCODED PROTEIN WITH RIBONUCLEASE H-LIKE AND RETROVIRUS ZINC FINGER-LIKE DOMAINS"/>
    <property type="match status" value="1"/>
</dbReference>
<evidence type="ECO:0000256" key="1">
    <source>
        <dbReference type="ARBA" id="ARBA00022723"/>
    </source>
</evidence>
<dbReference type="InterPro" id="IPR043502">
    <property type="entry name" value="DNA/RNA_pol_sf"/>
</dbReference>
<dbReference type="PANTHER" id="PTHR42648">
    <property type="entry name" value="TRANSPOSASE, PUTATIVE-RELATED"/>
    <property type="match status" value="1"/>
</dbReference>
<keyword evidence="1" id="KW-0479">Metal-binding</keyword>
<dbReference type="InterPro" id="IPR036397">
    <property type="entry name" value="RNaseH_sf"/>
</dbReference>
<dbReference type="Gene3D" id="3.30.420.10">
    <property type="entry name" value="Ribonuclease H-like superfamily/Ribonuclease H"/>
    <property type="match status" value="1"/>
</dbReference>
<comment type="caution">
    <text evidence="5">The sequence shown here is derived from an EMBL/GenBank/DDBJ whole genome shotgun (WGS) entry which is preliminary data.</text>
</comment>
<accession>A0AAV1TGY9</accession>
<dbReference type="GO" id="GO:0015074">
    <property type="term" value="P:DNA integration"/>
    <property type="evidence" value="ECO:0007669"/>
    <property type="project" value="InterPro"/>
</dbReference>
<keyword evidence="2" id="KW-0378">Hydrolase</keyword>
<feature type="region of interest" description="Disordered" evidence="3">
    <location>
        <begin position="203"/>
        <end position="228"/>
    </location>
</feature>
<dbReference type="InterPro" id="IPR001584">
    <property type="entry name" value="Integrase_cat-core"/>
</dbReference>
<dbReference type="SUPFAM" id="SSF53098">
    <property type="entry name" value="Ribonuclease H-like"/>
    <property type="match status" value="1"/>
</dbReference>
<dbReference type="InterPro" id="IPR012337">
    <property type="entry name" value="RNaseH-like_sf"/>
</dbReference>
<sequence>MQTSTFSGKRYFVTFIDDKSRYCVVYLLKSKSEVAAKFMEYAAMAETQTGKRVKYLQSDNGGEYKSNKLARFCAERGIQQRFTTPYTPQLNGVAERMNRTLVECARCMMEHAGLGKSYWGEAVMTAMFLRNRCPTRAIHQDKSPYQVWTMKKPILANLKVFGCHAYVQVPQDKRAKSHIDLREVSTGAIKISRDATFMEDKFDEGPRNYNDQSSAVEFDDQDEDEEKEKKVKLTSTWTRATMTTKTPGLSKSNIKRHTRTQSLEKATVIPSPKRRTYRGPSLEHVSAAAMDFEAAYIVDSVGETPTTFKSAMESSDSGKWKEACDSEFDSLQRNDTWEIVPLPKGRKAIGCRWVFRVKENQDGEVERFKARLVAKGFSQKFGVDYEETFAPVAKFTSIRVVLSMAAKYGLMLHQMDVKTAFLNGSLNEDIYMDQPDGYLDATQPDYVCKLKRSLYGLKQSPRMWNQTIDGFMIKMGFKKCESDHCIYIKETTKT</sequence>
<evidence type="ECO:0000256" key="2">
    <source>
        <dbReference type="ARBA" id="ARBA00022801"/>
    </source>
</evidence>
<proteinExistence type="predicted"/>
<evidence type="ECO:0000256" key="3">
    <source>
        <dbReference type="SAM" id="MobiDB-lite"/>
    </source>
</evidence>
<feature type="compositionally biased region" description="Acidic residues" evidence="3">
    <location>
        <begin position="217"/>
        <end position="226"/>
    </location>
</feature>
<evidence type="ECO:0000259" key="4">
    <source>
        <dbReference type="PROSITE" id="PS50994"/>
    </source>
</evidence>
<dbReference type="Pfam" id="PF00665">
    <property type="entry name" value="rve"/>
    <property type="match status" value="1"/>
</dbReference>